<reference evidence="1 2" key="2">
    <citation type="submission" date="2009-02" db="EMBL/GenBank/DDBJ databases">
        <title>Draft genome sequence of Holdemania filiformis DSM 12042.</title>
        <authorList>
            <person name="Sudarsanam P."/>
            <person name="Ley R."/>
            <person name="Guruge J."/>
            <person name="Turnbaugh P.J."/>
            <person name="Mahowald M."/>
            <person name="Liep D."/>
            <person name="Gordon J."/>
        </authorList>
    </citation>
    <scope>NUCLEOTIDE SEQUENCE [LARGE SCALE GENOMIC DNA]</scope>
    <source>
        <strain evidence="1 2">DSM 12042</strain>
    </source>
</reference>
<gene>
    <name evidence="1" type="ORF">HOLDEFILI_02586</name>
</gene>
<organism evidence="1 2">
    <name type="scientific">Holdemania filiformis DSM 12042</name>
    <dbReference type="NCBI Taxonomy" id="545696"/>
    <lineage>
        <taxon>Bacteria</taxon>
        <taxon>Bacillati</taxon>
        <taxon>Bacillota</taxon>
        <taxon>Erysipelotrichia</taxon>
        <taxon>Erysipelotrichales</taxon>
        <taxon>Erysipelotrichaceae</taxon>
        <taxon>Holdemania</taxon>
    </lineage>
</organism>
<proteinExistence type="predicted"/>
<dbReference type="EMBL" id="ACCF01000153">
    <property type="protein sequence ID" value="EEF67261.1"/>
    <property type="molecule type" value="Genomic_DNA"/>
</dbReference>
<dbReference type="AlphaFoldDB" id="B9Y9S9"/>
<accession>B9Y9S9</accession>
<dbReference type="InterPro" id="IPR029044">
    <property type="entry name" value="Nucleotide-diphossugar_trans"/>
</dbReference>
<protein>
    <recommendedName>
        <fullName evidence="3">Glycosyltransferase 2-like domain-containing protein</fullName>
    </recommendedName>
</protein>
<dbReference type="eggNOG" id="COG1216">
    <property type="taxonomic scope" value="Bacteria"/>
</dbReference>
<dbReference type="Proteomes" id="UP000005950">
    <property type="component" value="Unassembled WGS sequence"/>
</dbReference>
<sequence length="270" mass="31618">MKEINRKFGVLISTMNKSENEIKRMRERENLLNVNILVINQVGYNSSYIIDHKCTVYNTDELGLSKSRNYGLKNSDFQISLIGDDDLIYIDNLEKIVCDTFELNPEYDIICFNTDKKKTFLKNHKTKINKLKLTSISSVQIAYKTKKIKDLGILFDERFGTGSMMFNSGEENIFINDCLEKGISILYVPIRILTIPDSESSWFVGFDENYFYSKGALVYKLYKQYSDIFFFLFIMLKTSNRKNKNITYSKAMYLMKKGKKDLMKEEEINK</sequence>
<evidence type="ECO:0008006" key="3">
    <source>
        <dbReference type="Google" id="ProtNLM"/>
    </source>
</evidence>
<evidence type="ECO:0000313" key="1">
    <source>
        <dbReference type="EMBL" id="EEF67261.1"/>
    </source>
</evidence>
<reference evidence="1 2" key="1">
    <citation type="submission" date="2008-12" db="EMBL/GenBank/DDBJ databases">
        <authorList>
            <person name="Fulton L."/>
            <person name="Clifton S."/>
            <person name="Fulton B."/>
            <person name="Xu J."/>
            <person name="Minx P."/>
            <person name="Pepin K.H."/>
            <person name="Johnson M."/>
            <person name="Bhonagiri V."/>
            <person name="Nash W.E."/>
            <person name="Mardis E.R."/>
            <person name="Wilson R.K."/>
        </authorList>
    </citation>
    <scope>NUCLEOTIDE SEQUENCE [LARGE SCALE GENOMIC DNA]</scope>
    <source>
        <strain evidence="1 2">DSM 12042</strain>
    </source>
</reference>
<evidence type="ECO:0000313" key="2">
    <source>
        <dbReference type="Proteomes" id="UP000005950"/>
    </source>
</evidence>
<name>B9Y9S9_9FIRM</name>
<dbReference type="OrthoDB" id="9778406at2"/>
<dbReference type="HOGENOM" id="CLU_025996_19_8_9"/>
<comment type="caution">
    <text evidence="1">The sequence shown here is derived from an EMBL/GenBank/DDBJ whole genome shotgun (WGS) entry which is preliminary data.</text>
</comment>
<dbReference type="Gene3D" id="3.90.550.10">
    <property type="entry name" value="Spore Coat Polysaccharide Biosynthesis Protein SpsA, Chain A"/>
    <property type="match status" value="1"/>
</dbReference>
<dbReference type="RefSeq" id="WP_006059751.1">
    <property type="nucleotide sequence ID" value="NZ_GG657558.1"/>
</dbReference>
<dbReference type="CDD" id="cd00761">
    <property type="entry name" value="Glyco_tranf_GTA_type"/>
    <property type="match status" value="1"/>
</dbReference>
<dbReference type="SUPFAM" id="SSF53448">
    <property type="entry name" value="Nucleotide-diphospho-sugar transferases"/>
    <property type="match status" value="1"/>
</dbReference>
<dbReference type="STRING" id="545696.HOLDEFILI_02586"/>